<keyword evidence="2" id="KW-1185">Reference proteome</keyword>
<evidence type="ECO:0000313" key="2">
    <source>
        <dbReference type="Proteomes" id="UP000826656"/>
    </source>
</evidence>
<dbReference type="EMBL" id="JAIVGD010000023">
    <property type="protein sequence ID" value="KAH0743514.1"/>
    <property type="molecule type" value="Genomic_DNA"/>
</dbReference>
<reference evidence="1 2" key="1">
    <citation type="journal article" date="2021" name="bioRxiv">
        <title>Chromosome-scale and haplotype-resolved genome assembly of a tetraploid potato cultivar.</title>
        <authorList>
            <person name="Sun H."/>
            <person name="Jiao W.-B."/>
            <person name="Krause K."/>
            <person name="Campoy J.A."/>
            <person name="Goel M."/>
            <person name="Folz-Donahue K."/>
            <person name="Kukat C."/>
            <person name="Huettel B."/>
            <person name="Schneeberger K."/>
        </authorList>
    </citation>
    <scope>NUCLEOTIDE SEQUENCE [LARGE SCALE GENOMIC DNA]</scope>
    <source>
        <strain evidence="1">SolTubOtavaFocal</strain>
        <tissue evidence="1">Leaves</tissue>
    </source>
</reference>
<accession>A0ABQ7U9D2</accession>
<proteinExistence type="predicted"/>
<sequence>MLTLQDNEKGARRSIFQISRRGSRLLYSIKQENTIEKRIPTRLQLRKILEEEQYISDMDVSSQSRITNVSLIEGNSLKSYINNIKIKSIKRVIKMEN</sequence>
<comment type="caution">
    <text evidence="1">The sequence shown here is derived from an EMBL/GenBank/DDBJ whole genome shotgun (WGS) entry which is preliminary data.</text>
</comment>
<gene>
    <name evidence="1" type="ORF">KY290_031507</name>
</gene>
<organism evidence="1 2">
    <name type="scientific">Solanum tuberosum</name>
    <name type="common">Potato</name>
    <dbReference type="NCBI Taxonomy" id="4113"/>
    <lineage>
        <taxon>Eukaryota</taxon>
        <taxon>Viridiplantae</taxon>
        <taxon>Streptophyta</taxon>
        <taxon>Embryophyta</taxon>
        <taxon>Tracheophyta</taxon>
        <taxon>Spermatophyta</taxon>
        <taxon>Magnoliopsida</taxon>
        <taxon>eudicotyledons</taxon>
        <taxon>Gunneridae</taxon>
        <taxon>Pentapetalae</taxon>
        <taxon>asterids</taxon>
        <taxon>lamiids</taxon>
        <taxon>Solanales</taxon>
        <taxon>Solanaceae</taxon>
        <taxon>Solanoideae</taxon>
        <taxon>Solaneae</taxon>
        <taxon>Solanum</taxon>
    </lineage>
</organism>
<evidence type="ECO:0000313" key="1">
    <source>
        <dbReference type="EMBL" id="KAH0743514.1"/>
    </source>
</evidence>
<protein>
    <submittedName>
        <fullName evidence="1">Uncharacterized protein</fullName>
    </submittedName>
</protein>
<name>A0ABQ7U9D2_SOLTU</name>
<dbReference type="Proteomes" id="UP000826656">
    <property type="component" value="Unassembled WGS sequence"/>
</dbReference>